<dbReference type="Pfam" id="PF02566">
    <property type="entry name" value="OsmC"/>
    <property type="match status" value="1"/>
</dbReference>
<dbReference type="Proteomes" id="UP000627446">
    <property type="component" value="Unassembled WGS sequence"/>
</dbReference>
<dbReference type="Gene3D" id="3.30.300.20">
    <property type="match status" value="1"/>
</dbReference>
<dbReference type="AlphaFoldDB" id="A0A923KT91"/>
<sequence length="155" mass="16743">MEATVRWTGVSGMSFLAETGSGHAVLMDGAPEGGGRNLAPRPMEMVLLGTGGCSAYDVVLILRKGKQDVRGCEVKLSAERATSEPKVFTKINFHFIVTGRHLKANLVERAIALSHEKYCSASIMLGKTAEMTTSFEIVEDLTIASEHERQADTSE</sequence>
<organism evidence="1 2">
    <name type="scientific">Undibacterium nitidum</name>
    <dbReference type="NCBI Taxonomy" id="2762298"/>
    <lineage>
        <taxon>Bacteria</taxon>
        <taxon>Pseudomonadati</taxon>
        <taxon>Pseudomonadota</taxon>
        <taxon>Betaproteobacteria</taxon>
        <taxon>Burkholderiales</taxon>
        <taxon>Oxalobacteraceae</taxon>
        <taxon>Undibacterium</taxon>
    </lineage>
</organism>
<evidence type="ECO:0000313" key="1">
    <source>
        <dbReference type="EMBL" id="MBC3881309.1"/>
    </source>
</evidence>
<dbReference type="EMBL" id="JACOFZ010000002">
    <property type="protein sequence ID" value="MBC3881309.1"/>
    <property type="molecule type" value="Genomic_DNA"/>
</dbReference>
<dbReference type="PANTHER" id="PTHR34352">
    <property type="entry name" value="PROTEIN YHFA"/>
    <property type="match status" value="1"/>
</dbReference>
<comment type="caution">
    <text evidence="1">The sequence shown here is derived from an EMBL/GenBank/DDBJ whole genome shotgun (WGS) entry which is preliminary data.</text>
</comment>
<protein>
    <submittedName>
        <fullName evidence="1">OsmC family protein</fullName>
    </submittedName>
</protein>
<proteinExistence type="predicted"/>
<dbReference type="PANTHER" id="PTHR34352:SF1">
    <property type="entry name" value="PROTEIN YHFA"/>
    <property type="match status" value="1"/>
</dbReference>
<dbReference type="SUPFAM" id="SSF82784">
    <property type="entry name" value="OsmC-like"/>
    <property type="match status" value="1"/>
</dbReference>
<dbReference type="Gene3D" id="2.20.25.10">
    <property type="match status" value="1"/>
</dbReference>
<dbReference type="RefSeq" id="WP_186916195.1">
    <property type="nucleotide sequence ID" value="NZ_JACOFZ010000002.1"/>
</dbReference>
<evidence type="ECO:0000313" key="2">
    <source>
        <dbReference type="Proteomes" id="UP000627446"/>
    </source>
</evidence>
<dbReference type="InterPro" id="IPR015946">
    <property type="entry name" value="KH_dom-like_a/b"/>
</dbReference>
<name>A0A923KT91_9BURK</name>
<gene>
    <name evidence="1" type="ORF">H8K36_08000</name>
</gene>
<accession>A0A923KT91</accession>
<dbReference type="InterPro" id="IPR003718">
    <property type="entry name" value="OsmC/Ohr_fam"/>
</dbReference>
<dbReference type="NCBIfam" id="NF008009">
    <property type="entry name" value="PRK10738.1"/>
    <property type="match status" value="1"/>
</dbReference>
<dbReference type="InterPro" id="IPR036102">
    <property type="entry name" value="OsmC/Ohrsf"/>
</dbReference>
<keyword evidence="2" id="KW-1185">Reference proteome</keyword>
<reference evidence="1" key="1">
    <citation type="submission" date="2020-08" db="EMBL/GenBank/DDBJ databases">
        <title>Novel species isolated from subtropical streams in China.</title>
        <authorList>
            <person name="Lu H."/>
        </authorList>
    </citation>
    <scope>NUCLEOTIDE SEQUENCE</scope>
    <source>
        <strain evidence="1">LX22W</strain>
    </source>
</reference>